<keyword evidence="6" id="KW-0539">Nucleus</keyword>
<evidence type="ECO:0000256" key="8">
    <source>
        <dbReference type="SAM" id="MobiDB-lite"/>
    </source>
</evidence>
<feature type="compositionally biased region" description="Polar residues" evidence="8">
    <location>
        <begin position="50"/>
        <end position="67"/>
    </location>
</feature>
<dbReference type="OMA" id="ICARATV"/>
<dbReference type="AlphaFoldDB" id="A0A7I4Y5A1"/>
<accession>A0A7I4Y5A1</accession>
<feature type="compositionally biased region" description="Acidic residues" evidence="8">
    <location>
        <begin position="586"/>
        <end position="610"/>
    </location>
</feature>
<organism evidence="9 10">
    <name type="scientific">Haemonchus contortus</name>
    <name type="common">Barber pole worm</name>
    <dbReference type="NCBI Taxonomy" id="6289"/>
    <lineage>
        <taxon>Eukaryota</taxon>
        <taxon>Metazoa</taxon>
        <taxon>Ecdysozoa</taxon>
        <taxon>Nematoda</taxon>
        <taxon>Chromadorea</taxon>
        <taxon>Rhabditida</taxon>
        <taxon>Rhabditina</taxon>
        <taxon>Rhabditomorpha</taxon>
        <taxon>Strongyloidea</taxon>
        <taxon>Trichostrongylidae</taxon>
        <taxon>Haemonchus</taxon>
    </lineage>
</organism>
<feature type="region of interest" description="Disordered" evidence="8">
    <location>
        <begin position="50"/>
        <end position="78"/>
    </location>
</feature>
<dbReference type="Proteomes" id="UP000025227">
    <property type="component" value="Unplaced"/>
</dbReference>
<dbReference type="CDD" id="cd02019">
    <property type="entry name" value="NK"/>
    <property type="match status" value="1"/>
</dbReference>
<dbReference type="InterPro" id="IPR027417">
    <property type="entry name" value="P-loop_NTPase"/>
</dbReference>
<feature type="region of interest" description="Disordered" evidence="8">
    <location>
        <begin position="586"/>
        <end position="616"/>
    </location>
</feature>
<sequence length="616" mass="71295">MLNVPITEKHLFPVILRMPSQPAKKKRKTIVVNVDDESDDDIEVIETIRPSSHPSSQRSYQELNPQDNPEAFYSQREHPKFHTRNLERALQKERAWSKPLPEVHNLFFVATTPKKFEDLAVNPRQLSKLKTLLTQGQGGTLLVTGPAGCGKSTSVSVVAKSLKLEVLKWEHSTNVEVVSYGENSFLKEENELNSLIAFLRSSTLPIKNRNRNFEKSRRRLYHIDDLPALAYQDPAEFRRLIQPYLLETKHFVVFDLTARDSSWYMSPRRVFPKHFINRLNIVELNFYPVASTFMRKGLRRAVDVMGFHSRLSAHDYRAVEKIANGDIRSAINIIQYSLLCCQEKFTIPDVFEAASSDELFHMLGSLLYAKRQSDTEYPDEELAVREDLRRPAPTRAIDDTLLMSRASAETVMMFLHEHEPNFSGSISSTRKVLDAMSVSDALSPMWETRHISQEYSSQICARATIFYNFKANRIARGFYAYKRPQWSVLDEKTTQLKRELNEVLRLPGSSDGRFAEIYVPYLSMIRPSLTGSQYRLVSYLTRPWKFSWSTSRDLWDHQLSTDPAYRMSLSRESFFKNSLRSSLQEENDLYEEAPQIEDSEEEIHSDDSFDEPVTLY</sequence>
<keyword evidence="5" id="KW-0067">ATP-binding</keyword>
<comment type="similarity">
    <text evidence="2">Belongs to the rad17/RAD24 family.</text>
</comment>
<dbReference type="GO" id="GO:0033314">
    <property type="term" value="P:mitotic DNA replication checkpoint signaling"/>
    <property type="evidence" value="ECO:0007669"/>
    <property type="project" value="TreeGrafter"/>
</dbReference>
<dbReference type="InterPro" id="IPR004582">
    <property type="entry name" value="Checkpoint_prot_Rad17_Rad24"/>
</dbReference>
<keyword evidence="7" id="KW-0131">Cell cycle</keyword>
<reference evidence="10" key="1">
    <citation type="submission" date="2020-12" db="UniProtKB">
        <authorList>
            <consortium name="WormBaseParasite"/>
        </authorList>
    </citation>
    <scope>IDENTIFICATION</scope>
    <source>
        <strain evidence="10">MHco3</strain>
    </source>
</reference>
<dbReference type="PANTHER" id="PTHR12172">
    <property type="entry name" value="CELL CYCLE CHECKPOINT PROTEIN RAD17"/>
    <property type="match status" value="1"/>
</dbReference>
<keyword evidence="9" id="KW-1185">Reference proteome</keyword>
<dbReference type="GO" id="GO:0006281">
    <property type="term" value="P:DNA repair"/>
    <property type="evidence" value="ECO:0007669"/>
    <property type="project" value="InterPro"/>
</dbReference>
<evidence type="ECO:0000313" key="10">
    <source>
        <dbReference type="WBParaSite" id="HCON_00046870-00001"/>
    </source>
</evidence>
<evidence type="ECO:0000256" key="2">
    <source>
        <dbReference type="ARBA" id="ARBA00006168"/>
    </source>
</evidence>
<evidence type="ECO:0000313" key="9">
    <source>
        <dbReference type="Proteomes" id="UP000025227"/>
    </source>
</evidence>
<evidence type="ECO:0000256" key="6">
    <source>
        <dbReference type="ARBA" id="ARBA00023242"/>
    </source>
</evidence>
<dbReference type="GO" id="GO:0005634">
    <property type="term" value="C:nucleus"/>
    <property type="evidence" value="ECO:0007669"/>
    <property type="project" value="UniProtKB-SubCell"/>
</dbReference>
<evidence type="ECO:0000256" key="1">
    <source>
        <dbReference type="ARBA" id="ARBA00004123"/>
    </source>
</evidence>
<evidence type="ECO:0000256" key="3">
    <source>
        <dbReference type="ARBA" id="ARBA00022741"/>
    </source>
</evidence>
<dbReference type="GO" id="GO:0000077">
    <property type="term" value="P:DNA damage checkpoint signaling"/>
    <property type="evidence" value="ECO:0007669"/>
    <property type="project" value="TreeGrafter"/>
</dbReference>
<evidence type="ECO:0000256" key="4">
    <source>
        <dbReference type="ARBA" id="ARBA00022763"/>
    </source>
</evidence>
<dbReference type="SUPFAM" id="SSF52540">
    <property type="entry name" value="P-loop containing nucleoside triphosphate hydrolases"/>
    <property type="match status" value="1"/>
</dbReference>
<dbReference type="Pfam" id="PF03215">
    <property type="entry name" value="Rad17"/>
    <property type="match status" value="1"/>
</dbReference>
<dbReference type="GO" id="GO:0005524">
    <property type="term" value="F:ATP binding"/>
    <property type="evidence" value="ECO:0007669"/>
    <property type="project" value="UniProtKB-KW"/>
</dbReference>
<dbReference type="OrthoDB" id="10265971at2759"/>
<evidence type="ECO:0000256" key="7">
    <source>
        <dbReference type="ARBA" id="ARBA00023306"/>
    </source>
</evidence>
<keyword evidence="4" id="KW-0227">DNA damage</keyword>
<dbReference type="GO" id="GO:0003689">
    <property type="term" value="F:DNA clamp loader activity"/>
    <property type="evidence" value="ECO:0007669"/>
    <property type="project" value="TreeGrafter"/>
</dbReference>
<dbReference type="GO" id="GO:0003682">
    <property type="term" value="F:chromatin binding"/>
    <property type="evidence" value="ECO:0007669"/>
    <property type="project" value="TreeGrafter"/>
</dbReference>
<dbReference type="WBParaSite" id="HCON_00046870-00001">
    <property type="protein sequence ID" value="HCON_00046870-00001"/>
    <property type="gene ID" value="HCON_00046870"/>
</dbReference>
<dbReference type="Gene3D" id="3.40.50.300">
    <property type="entry name" value="P-loop containing nucleotide triphosphate hydrolases"/>
    <property type="match status" value="1"/>
</dbReference>
<comment type="subcellular location">
    <subcellularLocation>
        <location evidence="1">Nucleus</location>
    </subcellularLocation>
</comment>
<protein>
    <submittedName>
        <fullName evidence="10">Cell cycle checkpoint protein RAD17</fullName>
    </submittedName>
</protein>
<proteinExistence type="inferred from homology"/>
<dbReference type="PANTHER" id="PTHR12172:SF0">
    <property type="entry name" value="CELL CYCLE CHECKPOINT PROTEIN RAD17"/>
    <property type="match status" value="1"/>
</dbReference>
<name>A0A7I4Y5A1_HAECO</name>
<keyword evidence="3" id="KW-0547">Nucleotide-binding</keyword>
<evidence type="ECO:0000256" key="5">
    <source>
        <dbReference type="ARBA" id="ARBA00022840"/>
    </source>
</evidence>